<proteinExistence type="predicted"/>
<name>A0A0F9F7L0_9ZZZZ</name>
<gene>
    <name evidence="1" type="ORF">LCGC14_2064490</name>
</gene>
<protein>
    <submittedName>
        <fullName evidence="1">Uncharacterized protein</fullName>
    </submittedName>
</protein>
<sequence>MTERVRYGRVVDTRLPKNTLVTIRKDDTVYFGISRCRLSADRFTKEEGKRRAKQRADIAASNVAGAWTIDGSFYVHKSGVFGQVAVDDIVKLLTYFRNVDELNRESNRK</sequence>
<dbReference type="EMBL" id="LAZR01024639">
    <property type="protein sequence ID" value="KKL74476.1"/>
    <property type="molecule type" value="Genomic_DNA"/>
</dbReference>
<evidence type="ECO:0000313" key="1">
    <source>
        <dbReference type="EMBL" id="KKL74476.1"/>
    </source>
</evidence>
<reference evidence="1" key="1">
    <citation type="journal article" date="2015" name="Nature">
        <title>Complex archaea that bridge the gap between prokaryotes and eukaryotes.</title>
        <authorList>
            <person name="Spang A."/>
            <person name="Saw J.H."/>
            <person name="Jorgensen S.L."/>
            <person name="Zaremba-Niedzwiedzka K."/>
            <person name="Martijn J."/>
            <person name="Lind A.E."/>
            <person name="van Eijk R."/>
            <person name="Schleper C."/>
            <person name="Guy L."/>
            <person name="Ettema T.J."/>
        </authorList>
    </citation>
    <scope>NUCLEOTIDE SEQUENCE</scope>
</reference>
<dbReference type="AlphaFoldDB" id="A0A0F9F7L0"/>
<organism evidence="1">
    <name type="scientific">marine sediment metagenome</name>
    <dbReference type="NCBI Taxonomy" id="412755"/>
    <lineage>
        <taxon>unclassified sequences</taxon>
        <taxon>metagenomes</taxon>
        <taxon>ecological metagenomes</taxon>
    </lineage>
</organism>
<comment type="caution">
    <text evidence="1">The sequence shown here is derived from an EMBL/GenBank/DDBJ whole genome shotgun (WGS) entry which is preliminary data.</text>
</comment>
<accession>A0A0F9F7L0</accession>